<gene>
    <name evidence="5" type="primary">LOC116303548</name>
</gene>
<dbReference type="PROSITE" id="PS51998">
    <property type="entry name" value="DEK_C"/>
    <property type="match status" value="1"/>
</dbReference>
<feature type="compositionally biased region" description="Basic residues" evidence="1">
    <location>
        <begin position="146"/>
        <end position="156"/>
    </location>
</feature>
<sequence>MVDSAELSVDSLKTAIGDILKSSELSSLTSRIVRNNLEERFNISLKDRKKEIDELLMSMIEENQDQKNEDGDVPTNGAVDSEQESQSEDEDEEPATKKAKKEKKSSVSKSGATNKQMSKKTESRENKDDDDAEVARKLHESERGLRTRKQPAKRTQKNSTKKEPKPKGEKSRTGFGKPMILSPELAEIMEADQLSRSEVVKKMWQIIRERNLTDPKDKRYHICDPQLLKVFGTKRVRTFSMMKYLKQHIKDPALIS</sequence>
<evidence type="ECO:0000259" key="3">
    <source>
        <dbReference type="PROSITE" id="PS51998"/>
    </source>
</evidence>
<dbReference type="Pfam" id="PF02201">
    <property type="entry name" value="SWIB"/>
    <property type="match status" value="1"/>
</dbReference>
<dbReference type="InterPro" id="IPR019835">
    <property type="entry name" value="SWIB_domain"/>
</dbReference>
<evidence type="ECO:0000313" key="5">
    <source>
        <dbReference type="RefSeq" id="XP_031568967.1"/>
    </source>
</evidence>
<evidence type="ECO:0000259" key="2">
    <source>
        <dbReference type="PROSITE" id="PS51925"/>
    </source>
</evidence>
<name>A0A6P8IQ06_ACTTE</name>
<dbReference type="InterPro" id="IPR003121">
    <property type="entry name" value="SWIB_MDM2_domain"/>
</dbReference>
<dbReference type="Gene3D" id="1.10.10.60">
    <property type="entry name" value="Homeodomain-like"/>
    <property type="match status" value="1"/>
</dbReference>
<accession>A0A6P8IQ06</accession>
<dbReference type="PANTHER" id="PTHR13844">
    <property type="entry name" value="SWI/SNF-RELATED MATRIX-ASSOCIATED ACTIN-DEPENDENT REGULATOR OF CHROMATIN SUBFAMILY D"/>
    <property type="match status" value="1"/>
</dbReference>
<dbReference type="InterPro" id="IPR014876">
    <property type="entry name" value="DEK_C"/>
</dbReference>
<dbReference type="Proteomes" id="UP000515163">
    <property type="component" value="Unplaced"/>
</dbReference>
<feature type="domain" description="DM2" evidence="2">
    <location>
        <begin position="174"/>
        <end position="251"/>
    </location>
</feature>
<dbReference type="KEGG" id="aten:116303548"/>
<keyword evidence="4" id="KW-1185">Reference proteome</keyword>
<proteinExistence type="predicted"/>
<feature type="domain" description="DEK-C" evidence="3">
    <location>
        <begin position="6"/>
        <end position="61"/>
    </location>
</feature>
<dbReference type="Gene3D" id="1.10.245.10">
    <property type="entry name" value="SWIB/MDM2 domain"/>
    <property type="match status" value="1"/>
</dbReference>
<reference evidence="5" key="1">
    <citation type="submission" date="2025-08" db="UniProtKB">
        <authorList>
            <consortium name="RefSeq"/>
        </authorList>
    </citation>
    <scope>IDENTIFICATION</scope>
    <source>
        <tissue evidence="5">Tentacle</tissue>
    </source>
</reference>
<evidence type="ECO:0000256" key="1">
    <source>
        <dbReference type="SAM" id="MobiDB-lite"/>
    </source>
</evidence>
<protein>
    <submittedName>
        <fullName evidence="5">Upstream activation factor subunit spp27-like</fullName>
    </submittedName>
</protein>
<dbReference type="SUPFAM" id="SSF47592">
    <property type="entry name" value="SWIB/MDM2 domain"/>
    <property type="match status" value="1"/>
</dbReference>
<feature type="region of interest" description="Disordered" evidence="1">
    <location>
        <begin position="57"/>
        <end position="177"/>
    </location>
</feature>
<feature type="compositionally biased region" description="Basic and acidic residues" evidence="1">
    <location>
        <begin position="119"/>
        <end position="145"/>
    </location>
</feature>
<organism evidence="4 5">
    <name type="scientific">Actinia tenebrosa</name>
    <name type="common">Australian red waratah sea anemone</name>
    <dbReference type="NCBI Taxonomy" id="6105"/>
    <lineage>
        <taxon>Eukaryota</taxon>
        <taxon>Metazoa</taxon>
        <taxon>Cnidaria</taxon>
        <taxon>Anthozoa</taxon>
        <taxon>Hexacorallia</taxon>
        <taxon>Actiniaria</taxon>
        <taxon>Actiniidae</taxon>
        <taxon>Actinia</taxon>
    </lineage>
</organism>
<dbReference type="CDD" id="cd10567">
    <property type="entry name" value="SWIB-MDM2_like"/>
    <property type="match status" value="1"/>
</dbReference>
<dbReference type="SUPFAM" id="SSF109715">
    <property type="entry name" value="DEK C-terminal domain"/>
    <property type="match status" value="1"/>
</dbReference>
<dbReference type="OrthoDB" id="10251073at2759"/>
<evidence type="ECO:0000313" key="4">
    <source>
        <dbReference type="Proteomes" id="UP000515163"/>
    </source>
</evidence>
<dbReference type="RefSeq" id="XP_031568967.1">
    <property type="nucleotide sequence ID" value="XM_031713107.1"/>
</dbReference>
<feature type="compositionally biased region" description="Acidic residues" evidence="1">
    <location>
        <begin position="81"/>
        <end position="93"/>
    </location>
</feature>
<dbReference type="InParanoid" id="A0A6P8IQ06"/>
<dbReference type="GeneID" id="116303548"/>
<dbReference type="SMART" id="SM00151">
    <property type="entry name" value="SWIB"/>
    <property type="match status" value="1"/>
</dbReference>
<dbReference type="InterPro" id="IPR036885">
    <property type="entry name" value="SWIB_MDM2_dom_sf"/>
</dbReference>
<dbReference type="Pfam" id="PF08766">
    <property type="entry name" value="DEK_C"/>
    <property type="match status" value="1"/>
</dbReference>
<dbReference type="PROSITE" id="PS51925">
    <property type="entry name" value="SWIB_MDM2"/>
    <property type="match status" value="1"/>
</dbReference>
<dbReference type="AlphaFoldDB" id="A0A6P8IQ06"/>
<feature type="compositionally biased region" description="Basic and acidic residues" evidence="1">
    <location>
        <begin position="160"/>
        <end position="172"/>
    </location>
</feature>